<evidence type="ECO:0000313" key="1">
    <source>
        <dbReference type="EMBL" id="KAI4326883.1"/>
    </source>
</evidence>
<protein>
    <submittedName>
        <fullName evidence="1">Uncharacterized protein</fullName>
    </submittedName>
</protein>
<reference evidence="1 2" key="1">
    <citation type="journal article" date="2022" name="DNA Res.">
        <title>Chromosomal-level genome assembly of the orchid tree Bauhinia variegata (Leguminosae; Cercidoideae) supports the allotetraploid origin hypothesis of Bauhinia.</title>
        <authorList>
            <person name="Zhong Y."/>
            <person name="Chen Y."/>
            <person name="Zheng D."/>
            <person name="Pang J."/>
            <person name="Liu Y."/>
            <person name="Luo S."/>
            <person name="Meng S."/>
            <person name="Qian L."/>
            <person name="Wei D."/>
            <person name="Dai S."/>
            <person name="Zhou R."/>
        </authorList>
    </citation>
    <scope>NUCLEOTIDE SEQUENCE [LARGE SCALE GENOMIC DNA]</scope>
    <source>
        <strain evidence="1">BV-YZ2020</strain>
    </source>
</reference>
<proteinExistence type="predicted"/>
<dbReference type="Proteomes" id="UP000828941">
    <property type="component" value="Chromosome 8"/>
</dbReference>
<organism evidence="1 2">
    <name type="scientific">Bauhinia variegata</name>
    <name type="common">Purple orchid tree</name>
    <name type="synonym">Phanera variegata</name>
    <dbReference type="NCBI Taxonomy" id="167791"/>
    <lineage>
        <taxon>Eukaryota</taxon>
        <taxon>Viridiplantae</taxon>
        <taxon>Streptophyta</taxon>
        <taxon>Embryophyta</taxon>
        <taxon>Tracheophyta</taxon>
        <taxon>Spermatophyta</taxon>
        <taxon>Magnoliopsida</taxon>
        <taxon>eudicotyledons</taxon>
        <taxon>Gunneridae</taxon>
        <taxon>Pentapetalae</taxon>
        <taxon>rosids</taxon>
        <taxon>fabids</taxon>
        <taxon>Fabales</taxon>
        <taxon>Fabaceae</taxon>
        <taxon>Cercidoideae</taxon>
        <taxon>Cercideae</taxon>
        <taxon>Bauhiniinae</taxon>
        <taxon>Bauhinia</taxon>
    </lineage>
</organism>
<accession>A0ACB9MSZ7</accession>
<comment type="caution">
    <text evidence="1">The sequence shown here is derived from an EMBL/GenBank/DDBJ whole genome shotgun (WGS) entry which is preliminary data.</text>
</comment>
<evidence type="ECO:0000313" key="2">
    <source>
        <dbReference type="Proteomes" id="UP000828941"/>
    </source>
</evidence>
<sequence>MAEERSGLRPRGNEEIAFAMSKSTRKQGTNKCFVYILASFVVLFAVVLVFASIAFRVKSPQIELRSATASHITSITSPSPSFNVTMIAYLTIKNPNFGRFDYDNSTVRVLYEGASVGEKGFASARVKARQTKGINITVNSGIILVTSDINSWMLNLTSYTKLNGKVHLFKILKKTTTTEMACIMNLNLTSKSIQDFQC</sequence>
<keyword evidence="2" id="KW-1185">Reference proteome</keyword>
<gene>
    <name evidence="1" type="ORF">L6164_019407</name>
</gene>
<dbReference type="EMBL" id="CM039433">
    <property type="protein sequence ID" value="KAI4326883.1"/>
    <property type="molecule type" value="Genomic_DNA"/>
</dbReference>
<name>A0ACB9MSZ7_BAUVA</name>